<dbReference type="PANTHER" id="PTHR14240:SF1">
    <property type="entry name" value="PROTEIN FANTOM-RELATED"/>
    <property type="match status" value="1"/>
</dbReference>
<evidence type="ECO:0000313" key="3">
    <source>
        <dbReference type="Proteomes" id="UP000596742"/>
    </source>
</evidence>
<dbReference type="EMBL" id="UYJE01003117">
    <property type="protein sequence ID" value="VDI16630.1"/>
    <property type="molecule type" value="Genomic_DNA"/>
</dbReference>
<organism evidence="2 3">
    <name type="scientific">Mytilus galloprovincialis</name>
    <name type="common">Mediterranean mussel</name>
    <dbReference type="NCBI Taxonomy" id="29158"/>
    <lineage>
        <taxon>Eukaryota</taxon>
        <taxon>Metazoa</taxon>
        <taxon>Spiralia</taxon>
        <taxon>Lophotrochozoa</taxon>
        <taxon>Mollusca</taxon>
        <taxon>Bivalvia</taxon>
        <taxon>Autobranchia</taxon>
        <taxon>Pteriomorphia</taxon>
        <taxon>Mytilida</taxon>
        <taxon>Mytiloidea</taxon>
        <taxon>Mytilidae</taxon>
        <taxon>Mytilinae</taxon>
        <taxon>Mytilus</taxon>
    </lineage>
</organism>
<reference evidence="2" key="1">
    <citation type="submission" date="2018-11" db="EMBL/GenBank/DDBJ databases">
        <authorList>
            <person name="Alioto T."/>
            <person name="Alioto T."/>
        </authorList>
    </citation>
    <scope>NUCLEOTIDE SEQUENCE</scope>
</reference>
<accession>A0A8B6DC42</accession>
<dbReference type="Pfam" id="PF18111">
    <property type="entry name" value="RPGR1_C"/>
    <property type="match status" value="1"/>
</dbReference>
<comment type="caution">
    <text evidence="2">The sequence shown here is derived from an EMBL/GenBank/DDBJ whole genome shotgun (WGS) entry which is preliminary data.</text>
</comment>
<name>A0A8B6DC42_MYTGA</name>
<dbReference type="GO" id="GO:0035869">
    <property type="term" value="C:ciliary transition zone"/>
    <property type="evidence" value="ECO:0007669"/>
    <property type="project" value="TreeGrafter"/>
</dbReference>
<dbReference type="AlphaFoldDB" id="A0A8B6DC42"/>
<keyword evidence="3" id="KW-1185">Reference proteome</keyword>
<dbReference type="PANTHER" id="PTHR14240">
    <property type="entry name" value="RETINITIS PIGMENTOSA GTPASE REGULATOR-INTERACTING PROTEIN"/>
    <property type="match status" value="1"/>
</dbReference>
<gene>
    <name evidence="2" type="ORF">MGAL_10B062755</name>
</gene>
<feature type="non-terminal residue" evidence="2">
    <location>
        <position position="1"/>
    </location>
</feature>
<dbReference type="Proteomes" id="UP000596742">
    <property type="component" value="Unassembled WGS sequence"/>
</dbReference>
<dbReference type="GO" id="GO:1905515">
    <property type="term" value="P:non-motile cilium assembly"/>
    <property type="evidence" value="ECO:0007669"/>
    <property type="project" value="TreeGrafter"/>
</dbReference>
<dbReference type="OrthoDB" id="2133912at2759"/>
<dbReference type="InterPro" id="IPR035892">
    <property type="entry name" value="C2_domain_sf"/>
</dbReference>
<sequence>IRFTVVSEPPDDDDEGECEDIGIAFVSVRDILINHKDVIDHDIPIFDANNEKEEIGSLNVTVQCLSALEAVEKEMQIDGTF</sequence>
<dbReference type="InterPro" id="IPR031139">
    <property type="entry name" value="RPGRIP1_fam"/>
</dbReference>
<protein>
    <recommendedName>
        <fullName evidence="1">RPGRIP1 C-terminal domain-containing protein</fullName>
    </recommendedName>
</protein>
<evidence type="ECO:0000313" key="2">
    <source>
        <dbReference type="EMBL" id="VDI16630.1"/>
    </source>
</evidence>
<proteinExistence type="predicted"/>
<evidence type="ECO:0000259" key="1">
    <source>
        <dbReference type="Pfam" id="PF18111"/>
    </source>
</evidence>
<feature type="domain" description="RPGRIP1 C-terminal" evidence="1">
    <location>
        <begin position="1"/>
        <end position="74"/>
    </location>
</feature>
<dbReference type="Gene3D" id="2.60.40.150">
    <property type="entry name" value="C2 domain"/>
    <property type="match status" value="1"/>
</dbReference>
<dbReference type="InterPro" id="IPR041091">
    <property type="entry name" value="RPGRIP1_C"/>
</dbReference>